<keyword evidence="1" id="KW-0812">Transmembrane</keyword>
<evidence type="ECO:0000259" key="2">
    <source>
        <dbReference type="Pfam" id="PF02518"/>
    </source>
</evidence>
<evidence type="ECO:0000256" key="1">
    <source>
        <dbReference type="SAM" id="Phobius"/>
    </source>
</evidence>
<accession>A0A543G4G0</accession>
<dbReference type="Proteomes" id="UP000320773">
    <property type="component" value="Unassembled WGS sequence"/>
</dbReference>
<feature type="domain" description="Signal transduction histidine kinase internal region" evidence="3">
    <location>
        <begin position="480"/>
        <end position="551"/>
    </location>
</feature>
<dbReference type="InterPro" id="IPR050640">
    <property type="entry name" value="Bact_2-comp_sensor_kinase"/>
</dbReference>
<evidence type="ECO:0000259" key="3">
    <source>
        <dbReference type="Pfam" id="PF06580"/>
    </source>
</evidence>
<dbReference type="Pfam" id="PF02518">
    <property type="entry name" value="HATPase_c"/>
    <property type="match status" value="1"/>
</dbReference>
<name>A0A543G4G0_9FLAO</name>
<dbReference type="PANTHER" id="PTHR34220:SF7">
    <property type="entry name" value="SENSOR HISTIDINE KINASE YPDA"/>
    <property type="match status" value="1"/>
</dbReference>
<dbReference type="Pfam" id="PF06580">
    <property type="entry name" value="His_kinase"/>
    <property type="match status" value="1"/>
</dbReference>
<dbReference type="Gene3D" id="3.30.565.10">
    <property type="entry name" value="Histidine kinase-like ATPase, C-terminal domain"/>
    <property type="match status" value="1"/>
</dbReference>
<organism evidence="4 5">
    <name type="scientific">Flavobacterium branchiophilum</name>
    <dbReference type="NCBI Taxonomy" id="55197"/>
    <lineage>
        <taxon>Bacteria</taxon>
        <taxon>Pseudomonadati</taxon>
        <taxon>Bacteroidota</taxon>
        <taxon>Flavobacteriia</taxon>
        <taxon>Flavobacteriales</taxon>
        <taxon>Flavobacteriaceae</taxon>
        <taxon>Flavobacterium</taxon>
    </lineage>
</organism>
<dbReference type="GO" id="GO:0016020">
    <property type="term" value="C:membrane"/>
    <property type="evidence" value="ECO:0007669"/>
    <property type="project" value="InterPro"/>
</dbReference>
<sequence length="675" mass="78097">MKYLKILLLFVSICAFGQNKKIDSLKSELKKDKTDKFLDYKNLTKELLLIRNLPEYKKTVYELYDYAVRSKKLDYIARAEGFIGAYYCLNSDFKNGLIIIGKALIKAKLSKNNLAIAMIETNLGSFYYFDNNYKKAIFHLSNSTIILKKLPYDEEIRSALFQNYSHQGTTFALLGLEDLSTKAFINSKKYIKKESIIENILLKSSEINALEETKSYLKLIIKGKEFLNYIKDKKIEKDYILDGYYTIATSYLELNQIVESEKYSDSLDYKLNKFSGMETKRMISIFDFLKGKIFLKKGNLNESEKYLNKIIVLKNKDNILYADANNLKGEIYEIQKKNNLALNNYEIAYKEFLNLGNKRKTIKVVLNIIELCLNNNQYTKVKEYLPIYTKLKDEIFNEQVAKNMTAAEVKYETELKESKIKSQQLELEKEKTNKYIALTTIGILIFLSIGGFLFYRNKQKEKELQTQNTLLSLQQNINGMELQNLNQQLNPHEIKNLLASISPEIQEKAPESYRKMLKLFNITKASLNNHSITDSIENQVQQIDDFLSLEKNMLIEPLEYSIHNDIEDPNVQIPRLLLKNLVENSIKHGIKGQEKGGKITINLQKKDHFVLIEVDDTGKGRKQAISLDSGIGTSTYQKLFATLNLVNKAQATFEIKDKQQGTKVEVKIPMDYKYS</sequence>
<protein>
    <submittedName>
        <fullName evidence="4">Histidine kinase/DNA gyrase B/HSP90-like ATPase</fullName>
    </submittedName>
</protein>
<gene>
    <name evidence="4" type="ORF">BC670_1845</name>
</gene>
<evidence type="ECO:0000313" key="5">
    <source>
        <dbReference type="Proteomes" id="UP000320773"/>
    </source>
</evidence>
<keyword evidence="4" id="KW-0418">Kinase</keyword>
<evidence type="ECO:0000313" key="4">
    <source>
        <dbReference type="EMBL" id="TQM40925.1"/>
    </source>
</evidence>
<dbReference type="Gene3D" id="1.25.40.10">
    <property type="entry name" value="Tetratricopeptide repeat domain"/>
    <property type="match status" value="1"/>
</dbReference>
<proteinExistence type="predicted"/>
<feature type="domain" description="Histidine kinase/HSP90-like ATPase" evidence="2">
    <location>
        <begin position="575"/>
        <end position="670"/>
    </location>
</feature>
<comment type="caution">
    <text evidence="4">The sequence shown here is derived from an EMBL/GenBank/DDBJ whole genome shotgun (WGS) entry which is preliminary data.</text>
</comment>
<dbReference type="RefSeq" id="WP_089081723.1">
    <property type="nucleotide sequence ID" value="NZ_VFPJ01000001.1"/>
</dbReference>
<dbReference type="InterPro" id="IPR036890">
    <property type="entry name" value="HATPase_C_sf"/>
</dbReference>
<dbReference type="PANTHER" id="PTHR34220">
    <property type="entry name" value="SENSOR HISTIDINE KINASE YPDA"/>
    <property type="match status" value="1"/>
</dbReference>
<dbReference type="EMBL" id="VFPJ01000001">
    <property type="protein sequence ID" value="TQM40925.1"/>
    <property type="molecule type" value="Genomic_DNA"/>
</dbReference>
<keyword evidence="4" id="KW-0808">Transferase</keyword>
<dbReference type="InterPro" id="IPR011990">
    <property type="entry name" value="TPR-like_helical_dom_sf"/>
</dbReference>
<dbReference type="InterPro" id="IPR010559">
    <property type="entry name" value="Sig_transdc_His_kin_internal"/>
</dbReference>
<dbReference type="GO" id="GO:0000155">
    <property type="term" value="F:phosphorelay sensor kinase activity"/>
    <property type="evidence" value="ECO:0007669"/>
    <property type="project" value="InterPro"/>
</dbReference>
<keyword evidence="1" id="KW-1133">Transmembrane helix</keyword>
<dbReference type="SUPFAM" id="SSF48452">
    <property type="entry name" value="TPR-like"/>
    <property type="match status" value="1"/>
</dbReference>
<dbReference type="SUPFAM" id="SSF55874">
    <property type="entry name" value="ATPase domain of HSP90 chaperone/DNA topoisomerase II/histidine kinase"/>
    <property type="match status" value="1"/>
</dbReference>
<keyword evidence="1" id="KW-0472">Membrane</keyword>
<dbReference type="AlphaFoldDB" id="A0A543G4G0"/>
<feature type="transmembrane region" description="Helical" evidence="1">
    <location>
        <begin position="435"/>
        <end position="455"/>
    </location>
</feature>
<reference evidence="4 5" key="1">
    <citation type="submission" date="2019-06" db="EMBL/GenBank/DDBJ databases">
        <title>Genomic Encyclopedia of Archaeal and Bacterial Type Strains, Phase II (KMG-II): from individual species to whole genera.</title>
        <authorList>
            <person name="Goeker M."/>
        </authorList>
    </citation>
    <scope>NUCLEOTIDE SEQUENCE [LARGE SCALE GENOMIC DNA]</scope>
    <source>
        <strain evidence="4 5">DSM 24789</strain>
    </source>
</reference>
<dbReference type="InterPro" id="IPR003594">
    <property type="entry name" value="HATPase_dom"/>
</dbReference>